<dbReference type="SUPFAM" id="SSF52540">
    <property type="entry name" value="P-loop containing nucleoside triphosphate hydrolases"/>
    <property type="match status" value="1"/>
</dbReference>
<name>A0A3Q7EFL2_SOLLC</name>
<dbReference type="EnsemblPlants" id="Solyc01g066020.2.1">
    <property type="protein sequence ID" value="Solyc01g066020.2.1"/>
    <property type="gene ID" value="Solyc01g066020.2"/>
</dbReference>
<evidence type="ECO:0000256" key="3">
    <source>
        <dbReference type="ARBA" id="ARBA00022737"/>
    </source>
</evidence>
<evidence type="ECO:0000256" key="2">
    <source>
        <dbReference type="ARBA" id="ARBA00022614"/>
    </source>
</evidence>
<sequence>MASSSSFASNSQYSPQWKYDVFVSFRGEDTRKNFTSHLYQGLENRGILTFVDDKRLEDGDSISEELVKAIEESQVAVMVFSKNYATSRWCLNELVKIMECKEKEIGHIVIPVFYYVDPSHVRYQSESFAEAFAKHESRYKDDVEGMQKVQGWRNALAAAANLKGYDIHFIQHIVDQISSKSCKTSVYYLRNVVGIDTHLGNVKSLLEMEINDVRIVGIWGMGGVGKTTIARAIFDTNSNRFDAACFLADIKENKCGMHSMQNILLSELLRIKGNHVNNKEDGKHMIAHRLRFKKILVVLDDIDHSDHLDNLAGDLDWFGKGSRIIVTTRDRHLLGKDDAVYEGTALLDDDAIKLFHQYAFKEEVPDESFEKLSLEVIDHAKGLPKALKVWGSFLHKRDIIEWRSAIEQMKIKSKSEIVDKLKISYDRLETVQQDIFLDIACFLRGFEKKYVMKILESCYSGANIELSVLIDKSLVLIDCDWIQMHDLIQDMGKYIVNMQKDPGERSRLWDVKDLKEVLVNNTGTVAVEVIWSIYIKKLWLSKETLKNMKRLRILISQDVSHEWLQEYPSESDSEDVSHDSSCHDGFIEYLPNNLRWFSWYLYPWKSLPENFELQRLVHLELRFSLLHKLWTKRKILLPSLRRLDLRYSTSLMETPDFTGMPNLEYLNLSACVSLKEVHHSLGCSRKLISLKLYHCVNLERFPCLNVESLQKLCLIDCFSLEKFPEILGRPKPTLDISVGGYEIRRALPSSIGMLKSLVKLNISGCSKFESLSLSFESLSLNGVFFVFPDVNEGLHSLEDLDLRYCNLTDGELLEDIGCLSSLKELPLIIAQLGPLRYLDLSECRRLKKFLGVNVAE</sequence>
<dbReference type="Pfam" id="PF00931">
    <property type="entry name" value="NB-ARC"/>
    <property type="match status" value="1"/>
</dbReference>
<evidence type="ECO:0000256" key="6">
    <source>
        <dbReference type="ARBA" id="ARBA00023054"/>
    </source>
</evidence>
<dbReference type="Gene3D" id="3.40.50.10140">
    <property type="entry name" value="Toll/interleukin-1 receptor homology (TIR) domain"/>
    <property type="match status" value="1"/>
</dbReference>
<dbReference type="OMA" id="FHERESH"/>
<reference evidence="9" key="2">
    <citation type="submission" date="2019-01" db="UniProtKB">
        <authorList>
            <consortium name="EnsemblPlants"/>
        </authorList>
    </citation>
    <scope>IDENTIFICATION</scope>
    <source>
        <strain evidence="9">cv. Heinz 1706</strain>
    </source>
</reference>
<feature type="domain" description="TIR" evidence="8">
    <location>
        <begin position="17"/>
        <end position="181"/>
    </location>
</feature>
<dbReference type="Pfam" id="PF01582">
    <property type="entry name" value="TIR"/>
    <property type="match status" value="1"/>
</dbReference>
<keyword evidence="10" id="KW-1185">Reference proteome</keyword>
<dbReference type="SUPFAM" id="SSF46785">
    <property type="entry name" value="Winged helix' DNA-binding domain"/>
    <property type="match status" value="1"/>
</dbReference>
<comment type="subcellular location">
    <subcellularLocation>
        <location evidence="1">Membrane</location>
        <topology evidence="1">Peripheral membrane protein</topology>
    </subcellularLocation>
</comment>
<dbReference type="PANTHER" id="PTHR11017:SF545">
    <property type="entry name" value="TIR DOMAIN-CONTAINING PROTEIN"/>
    <property type="match status" value="1"/>
</dbReference>
<dbReference type="FunFam" id="3.40.50.10140:FF:000007">
    <property type="entry name" value="Disease resistance protein (TIR-NBS-LRR class)"/>
    <property type="match status" value="1"/>
</dbReference>
<dbReference type="InterPro" id="IPR000157">
    <property type="entry name" value="TIR_dom"/>
</dbReference>
<dbReference type="GO" id="GO:0016020">
    <property type="term" value="C:membrane"/>
    <property type="evidence" value="ECO:0007669"/>
    <property type="project" value="UniProtKB-SubCell"/>
</dbReference>
<dbReference type="Pfam" id="PF23282">
    <property type="entry name" value="WHD_ROQ1"/>
    <property type="match status" value="1"/>
</dbReference>
<dbReference type="PANTHER" id="PTHR11017">
    <property type="entry name" value="LEUCINE-RICH REPEAT-CONTAINING PROTEIN"/>
    <property type="match status" value="1"/>
</dbReference>
<dbReference type="GO" id="GO:0043531">
    <property type="term" value="F:ADP binding"/>
    <property type="evidence" value="ECO:0007669"/>
    <property type="project" value="InterPro"/>
</dbReference>
<evidence type="ECO:0000256" key="4">
    <source>
        <dbReference type="ARBA" id="ARBA00022821"/>
    </source>
</evidence>
<dbReference type="GO" id="GO:0005524">
    <property type="term" value="F:ATP binding"/>
    <property type="evidence" value="ECO:0007669"/>
    <property type="project" value="UniProtKB-KW"/>
</dbReference>
<dbReference type="InterPro" id="IPR032675">
    <property type="entry name" value="LRR_dom_sf"/>
</dbReference>
<protein>
    <recommendedName>
        <fullName evidence="8">TIR domain-containing protein</fullName>
    </recommendedName>
</protein>
<dbReference type="PaxDb" id="4081-Solyc01g066020.1.1"/>
<accession>A0A3Q7EFL2</accession>
<evidence type="ECO:0000259" key="8">
    <source>
        <dbReference type="PROSITE" id="PS50104"/>
    </source>
</evidence>
<dbReference type="PROSITE" id="PS50104">
    <property type="entry name" value="TIR"/>
    <property type="match status" value="1"/>
</dbReference>
<dbReference type="SMART" id="SM00255">
    <property type="entry name" value="TIR"/>
    <property type="match status" value="1"/>
</dbReference>
<dbReference type="Gene3D" id="1.10.8.430">
    <property type="entry name" value="Helical domain of apoptotic protease-activating factors"/>
    <property type="match status" value="1"/>
</dbReference>
<proteinExistence type="predicted"/>
<dbReference type="InParanoid" id="A0A3Q7EFL2"/>
<dbReference type="Gene3D" id="3.40.50.300">
    <property type="entry name" value="P-loop containing nucleotide triphosphate hydrolases"/>
    <property type="match status" value="1"/>
</dbReference>
<dbReference type="GO" id="GO:0007165">
    <property type="term" value="P:signal transduction"/>
    <property type="evidence" value="ECO:0007669"/>
    <property type="project" value="InterPro"/>
</dbReference>
<dbReference type="InterPro" id="IPR002182">
    <property type="entry name" value="NB-ARC"/>
</dbReference>
<dbReference type="Proteomes" id="UP000004994">
    <property type="component" value="Chromosome 1"/>
</dbReference>
<dbReference type="SUPFAM" id="SSF52200">
    <property type="entry name" value="Toll/Interleukin receptor TIR domain"/>
    <property type="match status" value="1"/>
</dbReference>
<keyword evidence="4" id="KW-0611">Plant defense</keyword>
<dbReference type="AlphaFoldDB" id="A0A3Q7EFL2"/>
<dbReference type="Gramene" id="Solyc01g066020.2.1">
    <property type="protein sequence ID" value="Solyc01g066020.2.1"/>
    <property type="gene ID" value="Solyc01g066020.2"/>
</dbReference>
<evidence type="ECO:0000313" key="10">
    <source>
        <dbReference type="Proteomes" id="UP000004994"/>
    </source>
</evidence>
<organism evidence="9">
    <name type="scientific">Solanum lycopersicum</name>
    <name type="common">Tomato</name>
    <name type="synonym">Lycopersicon esculentum</name>
    <dbReference type="NCBI Taxonomy" id="4081"/>
    <lineage>
        <taxon>Eukaryota</taxon>
        <taxon>Viridiplantae</taxon>
        <taxon>Streptophyta</taxon>
        <taxon>Embryophyta</taxon>
        <taxon>Tracheophyta</taxon>
        <taxon>Spermatophyta</taxon>
        <taxon>Magnoliopsida</taxon>
        <taxon>eudicotyledons</taxon>
        <taxon>Gunneridae</taxon>
        <taxon>Pentapetalae</taxon>
        <taxon>asterids</taxon>
        <taxon>lamiids</taxon>
        <taxon>Solanales</taxon>
        <taxon>Solanaceae</taxon>
        <taxon>Solanoideae</taxon>
        <taxon>Solaneae</taxon>
        <taxon>Solanum</taxon>
        <taxon>Solanum subgen. Lycopersicon</taxon>
    </lineage>
</organism>
<dbReference type="InterPro" id="IPR044974">
    <property type="entry name" value="Disease_R_plants"/>
</dbReference>
<keyword evidence="3" id="KW-0677">Repeat</keyword>
<keyword evidence="6" id="KW-0175">Coiled coil</keyword>
<keyword evidence="5" id="KW-0520">NAD</keyword>
<reference evidence="9" key="1">
    <citation type="journal article" date="2012" name="Nature">
        <title>The tomato genome sequence provides insights into fleshy fruit evolution.</title>
        <authorList>
            <consortium name="Tomato Genome Consortium"/>
        </authorList>
    </citation>
    <scope>NUCLEOTIDE SEQUENCE [LARGE SCALE GENOMIC DNA]</scope>
    <source>
        <strain evidence="9">cv. Heinz 1706</strain>
    </source>
</reference>
<dbReference type="InterPro" id="IPR027417">
    <property type="entry name" value="P-loop_NTPase"/>
</dbReference>
<dbReference type="Gene3D" id="3.80.10.10">
    <property type="entry name" value="Ribonuclease Inhibitor"/>
    <property type="match status" value="2"/>
</dbReference>
<evidence type="ECO:0000256" key="7">
    <source>
        <dbReference type="ARBA" id="ARBA00023136"/>
    </source>
</evidence>
<dbReference type="InterPro" id="IPR036390">
    <property type="entry name" value="WH_DNA-bd_sf"/>
</dbReference>
<dbReference type="SUPFAM" id="SSF52058">
    <property type="entry name" value="L domain-like"/>
    <property type="match status" value="1"/>
</dbReference>
<evidence type="ECO:0000313" key="9">
    <source>
        <dbReference type="EnsemblPlants" id="Solyc01g066020.2.1"/>
    </source>
</evidence>
<keyword evidence="7" id="KW-0472">Membrane</keyword>
<dbReference type="InterPro" id="IPR035897">
    <property type="entry name" value="Toll_tir_struct_dom_sf"/>
</dbReference>
<dbReference type="InterPro" id="IPR058192">
    <property type="entry name" value="WHD_ROQ1-like"/>
</dbReference>
<evidence type="ECO:0000256" key="1">
    <source>
        <dbReference type="ARBA" id="ARBA00004170"/>
    </source>
</evidence>
<dbReference type="InterPro" id="IPR042197">
    <property type="entry name" value="Apaf_helical"/>
</dbReference>
<dbReference type="GO" id="GO:0006952">
    <property type="term" value="P:defense response"/>
    <property type="evidence" value="ECO:0007669"/>
    <property type="project" value="UniProtKB-KW"/>
</dbReference>
<dbReference type="PRINTS" id="PR00364">
    <property type="entry name" value="DISEASERSIST"/>
</dbReference>
<evidence type="ECO:0000256" key="5">
    <source>
        <dbReference type="ARBA" id="ARBA00023027"/>
    </source>
</evidence>
<keyword evidence="2" id="KW-0433">Leucine-rich repeat</keyword>
<dbReference type="SMR" id="A0A3Q7EFL2"/>